<evidence type="ECO:0000256" key="1">
    <source>
        <dbReference type="SAM" id="MobiDB-lite"/>
    </source>
</evidence>
<name>A0A2T9ZIY1_9FUNG</name>
<proteinExistence type="predicted"/>
<evidence type="ECO:0000256" key="2">
    <source>
        <dbReference type="SAM" id="SignalP"/>
    </source>
</evidence>
<dbReference type="Proteomes" id="UP000245609">
    <property type="component" value="Unassembled WGS sequence"/>
</dbReference>
<feature type="region of interest" description="Disordered" evidence="1">
    <location>
        <begin position="137"/>
        <end position="165"/>
    </location>
</feature>
<gene>
    <name evidence="3" type="ORF">BB560_001034</name>
</gene>
<evidence type="ECO:0000313" key="3">
    <source>
        <dbReference type="EMBL" id="PVV04467.1"/>
    </source>
</evidence>
<accession>A0A2T9ZIY1</accession>
<dbReference type="OrthoDB" id="5597464at2759"/>
<reference evidence="3 4" key="1">
    <citation type="journal article" date="2018" name="MBio">
        <title>Comparative Genomics Reveals the Core Gene Toolbox for the Fungus-Insect Symbiosis.</title>
        <authorList>
            <person name="Wang Y."/>
            <person name="Stata M."/>
            <person name="Wang W."/>
            <person name="Stajich J.E."/>
            <person name="White M.M."/>
            <person name="Moncalvo J.M."/>
        </authorList>
    </citation>
    <scope>NUCLEOTIDE SEQUENCE [LARGE SCALE GENOMIC DNA]</scope>
    <source>
        <strain evidence="3 4">SC-DP-2</strain>
    </source>
</reference>
<keyword evidence="4" id="KW-1185">Reference proteome</keyword>
<protein>
    <submittedName>
        <fullName evidence="3">Uncharacterized protein</fullName>
    </submittedName>
</protein>
<sequence length="293" mass="32224">MNLIISIFVSLSLFLQLAFSLVLPSSLQLNQTQLDELSNASPIIILFKKDNPTETLNATYLDQVLDPKFKASLLTKMETEQISSVSTRLFGPNREENKDKYYQNKFLLTQASNVIDRFIDCYSQIKKNISAQAETSLATQSSAPLENRTISESASASDPSPTTPSNLLSNNTCLFSLPDNSSKNLAKIFTQLATTFKKMKSGKGMCLGEDFGMCSGEKVEKEDIKQVDLIAQSSDSAPPTDTTSPEYKKNLLSELESKSKLLASYIQSQPSLKQSIELSLWINIISSSITGAS</sequence>
<evidence type="ECO:0000313" key="4">
    <source>
        <dbReference type="Proteomes" id="UP000245609"/>
    </source>
</evidence>
<keyword evidence="2" id="KW-0732">Signal</keyword>
<feature type="compositionally biased region" description="Low complexity" evidence="1">
    <location>
        <begin position="151"/>
        <end position="165"/>
    </location>
</feature>
<organism evidence="3 4">
    <name type="scientific">Smittium megazygosporum</name>
    <dbReference type="NCBI Taxonomy" id="133381"/>
    <lineage>
        <taxon>Eukaryota</taxon>
        <taxon>Fungi</taxon>
        <taxon>Fungi incertae sedis</taxon>
        <taxon>Zoopagomycota</taxon>
        <taxon>Kickxellomycotina</taxon>
        <taxon>Harpellomycetes</taxon>
        <taxon>Harpellales</taxon>
        <taxon>Legeriomycetaceae</taxon>
        <taxon>Smittium</taxon>
    </lineage>
</organism>
<dbReference type="EMBL" id="MBFS01000119">
    <property type="protein sequence ID" value="PVV04467.1"/>
    <property type="molecule type" value="Genomic_DNA"/>
</dbReference>
<dbReference type="AlphaFoldDB" id="A0A2T9ZIY1"/>
<feature type="compositionally biased region" description="Polar residues" evidence="1">
    <location>
        <begin position="137"/>
        <end position="150"/>
    </location>
</feature>
<comment type="caution">
    <text evidence="3">The sequence shown here is derived from an EMBL/GenBank/DDBJ whole genome shotgun (WGS) entry which is preliminary data.</text>
</comment>
<feature type="signal peptide" evidence="2">
    <location>
        <begin position="1"/>
        <end position="20"/>
    </location>
</feature>
<feature type="chain" id="PRO_5015700740" evidence="2">
    <location>
        <begin position="21"/>
        <end position="293"/>
    </location>
</feature>